<feature type="transmembrane region" description="Helical" evidence="4">
    <location>
        <begin position="140"/>
        <end position="159"/>
    </location>
</feature>
<organism evidence="5 6">
    <name type="scientific">Coraliomargarita sinensis</name>
    <dbReference type="NCBI Taxonomy" id="2174842"/>
    <lineage>
        <taxon>Bacteria</taxon>
        <taxon>Pseudomonadati</taxon>
        <taxon>Verrucomicrobiota</taxon>
        <taxon>Opitutia</taxon>
        <taxon>Puniceicoccales</taxon>
        <taxon>Coraliomargaritaceae</taxon>
        <taxon>Coraliomargarita</taxon>
    </lineage>
</organism>
<evidence type="ECO:0000256" key="4">
    <source>
        <dbReference type="SAM" id="Phobius"/>
    </source>
</evidence>
<feature type="transmembrane region" description="Helical" evidence="4">
    <location>
        <begin position="310"/>
        <end position="330"/>
    </location>
</feature>
<dbReference type="PANTHER" id="PTHR11360">
    <property type="entry name" value="MONOCARBOXYLATE TRANSPORTER"/>
    <property type="match status" value="1"/>
</dbReference>
<proteinExistence type="predicted"/>
<protein>
    <submittedName>
        <fullName evidence="5">MFS transporter</fullName>
    </submittedName>
</protein>
<feature type="transmembrane region" description="Helical" evidence="4">
    <location>
        <begin position="432"/>
        <end position="451"/>
    </location>
</feature>
<evidence type="ECO:0000313" key="6">
    <source>
        <dbReference type="Proteomes" id="UP000247099"/>
    </source>
</evidence>
<comment type="caution">
    <text evidence="5">The sequence shown here is derived from an EMBL/GenBank/DDBJ whole genome shotgun (WGS) entry which is preliminary data.</text>
</comment>
<feature type="transmembrane region" description="Helical" evidence="4">
    <location>
        <begin position="32"/>
        <end position="52"/>
    </location>
</feature>
<reference evidence="5 6" key="1">
    <citation type="submission" date="2018-05" db="EMBL/GenBank/DDBJ databases">
        <title>Coraliomargarita sinensis sp. nov., isolated from a marine solar saltern.</title>
        <authorList>
            <person name="Zhou L.Y."/>
        </authorList>
    </citation>
    <scope>NUCLEOTIDE SEQUENCE [LARGE SCALE GENOMIC DNA]</scope>
    <source>
        <strain evidence="5 6">WN38</strain>
    </source>
</reference>
<dbReference type="InParanoid" id="A0A317ZI54"/>
<sequence length="461" mass="50011">MALVQSQADTKPAQGSRIWHPDFPVRPACFPFFYGWVLAFFATLGVCASMPGQTIGVGVFKTRLMEVLGLTSMQLSVSYMIGTFLSALFLGAGGKFFDRVGGRKALVYSVAALGFVLLGMSFVDRISLLAAYIPVVNFRIWLPGFICLALGFALLRFTGQGMVTLASRAILGKWFDRKRGLIIAVSGAVVSLTFSMAPLSFEYLIRDVGWQGAWQVMAAVLLLVMTALFWVFIRDNPEECGLEMDGGASSKPRKMNPDAMVHRDFTRPEAARTFAFWAFTLMFALSGLVITAFTFHILAIGEEIGVSDDFILKLFVPGAAVSIVSGIAISWVTDLSFIRIKYLLCIMGISGALAYGCVGFGTYPEISWLHVLGFGVSGGCFSGLSIIIWPRFFGRQHLGAISGLFMTTIVIASAVGPFLFSMADSFLGNYRIAFIVSAFFAAALAVAALWADNPQRKLVQG</sequence>
<dbReference type="AlphaFoldDB" id="A0A317ZI54"/>
<keyword evidence="3 4" id="KW-0472">Membrane</keyword>
<evidence type="ECO:0000256" key="3">
    <source>
        <dbReference type="ARBA" id="ARBA00023136"/>
    </source>
</evidence>
<feature type="transmembrane region" description="Helical" evidence="4">
    <location>
        <begin position="72"/>
        <end position="93"/>
    </location>
</feature>
<feature type="transmembrane region" description="Helical" evidence="4">
    <location>
        <begin position="180"/>
        <end position="201"/>
    </location>
</feature>
<evidence type="ECO:0000313" key="5">
    <source>
        <dbReference type="EMBL" id="PXA05180.1"/>
    </source>
</evidence>
<dbReference type="FunCoup" id="A0A317ZI54">
    <property type="interactions" value="343"/>
</dbReference>
<feature type="transmembrane region" description="Helical" evidence="4">
    <location>
        <begin position="368"/>
        <end position="389"/>
    </location>
</feature>
<evidence type="ECO:0000256" key="1">
    <source>
        <dbReference type="ARBA" id="ARBA00022692"/>
    </source>
</evidence>
<feature type="transmembrane region" description="Helical" evidence="4">
    <location>
        <begin position="105"/>
        <end position="128"/>
    </location>
</feature>
<dbReference type="Pfam" id="PF07690">
    <property type="entry name" value="MFS_1"/>
    <property type="match status" value="1"/>
</dbReference>
<keyword evidence="6" id="KW-1185">Reference proteome</keyword>
<feature type="transmembrane region" description="Helical" evidence="4">
    <location>
        <begin position="342"/>
        <end position="362"/>
    </location>
</feature>
<dbReference type="Gene3D" id="1.20.1250.20">
    <property type="entry name" value="MFS general substrate transporter like domains"/>
    <property type="match status" value="2"/>
</dbReference>
<evidence type="ECO:0000256" key="2">
    <source>
        <dbReference type="ARBA" id="ARBA00022989"/>
    </source>
</evidence>
<dbReference type="PANTHER" id="PTHR11360:SF308">
    <property type="entry name" value="BLL3089 PROTEIN"/>
    <property type="match status" value="1"/>
</dbReference>
<dbReference type="InterPro" id="IPR036259">
    <property type="entry name" value="MFS_trans_sf"/>
</dbReference>
<gene>
    <name evidence="5" type="ORF">DDZ13_04255</name>
</gene>
<name>A0A317ZI54_9BACT</name>
<dbReference type="InterPro" id="IPR011701">
    <property type="entry name" value="MFS"/>
</dbReference>
<dbReference type="Proteomes" id="UP000247099">
    <property type="component" value="Unassembled WGS sequence"/>
</dbReference>
<dbReference type="SUPFAM" id="SSF103473">
    <property type="entry name" value="MFS general substrate transporter"/>
    <property type="match status" value="1"/>
</dbReference>
<feature type="transmembrane region" description="Helical" evidence="4">
    <location>
        <begin position="401"/>
        <end position="420"/>
    </location>
</feature>
<dbReference type="InterPro" id="IPR050327">
    <property type="entry name" value="Proton-linked_MCT"/>
</dbReference>
<dbReference type="EMBL" id="QHJQ01000002">
    <property type="protein sequence ID" value="PXA05180.1"/>
    <property type="molecule type" value="Genomic_DNA"/>
</dbReference>
<keyword evidence="2 4" id="KW-1133">Transmembrane helix</keyword>
<feature type="transmembrane region" description="Helical" evidence="4">
    <location>
        <begin position="213"/>
        <end position="233"/>
    </location>
</feature>
<dbReference type="GO" id="GO:0022857">
    <property type="term" value="F:transmembrane transporter activity"/>
    <property type="evidence" value="ECO:0007669"/>
    <property type="project" value="InterPro"/>
</dbReference>
<accession>A0A317ZI54</accession>
<feature type="transmembrane region" description="Helical" evidence="4">
    <location>
        <begin position="274"/>
        <end position="298"/>
    </location>
</feature>
<keyword evidence="1 4" id="KW-0812">Transmembrane</keyword>